<evidence type="ECO:0000313" key="9">
    <source>
        <dbReference type="Proteomes" id="UP001142055"/>
    </source>
</evidence>
<dbReference type="EMBL" id="JAPWDV010000002">
    <property type="protein sequence ID" value="KAJ6220643.1"/>
    <property type="molecule type" value="Genomic_DNA"/>
</dbReference>
<evidence type="ECO:0000256" key="1">
    <source>
        <dbReference type="ARBA" id="ARBA00022723"/>
    </source>
</evidence>
<dbReference type="InterPro" id="IPR045877">
    <property type="entry name" value="ZFP36-like"/>
</dbReference>
<accession>A0A9Q0RLS5</accession>
<feature type="zinc finger region" description="C3H1-type" evidence="5">
    <location>
        <begin position="503"/>
        <end position="530"/>
    </location>
</feature>
<evidence type="ECO:0000256" key="5">
    <source>
        <dbReference type="PROSITE-ProRule" id="PRU00723"/>
    </source>
</evidence>
<dbReference type="Proteomes" id="UP001142055">
    <property type="component" value="Chromosome 2"/>
</dbReference>
<keyword evidence="1 5" id="KW-0479">Metal-binding</keyword>
<dbReference type="Pfam" id="PF00642">
    <property type="entry name" value="zf-CCCH"/>
    <property type="match status" value="1"/>
</dbReference>
<keyword evidence="3 5" id="KW-0863">Zinc-finger</keyword>
<keyword evidence="4 5" id="KW-0862">Zinc</keyword>
<feature type="region of interest" description="Disordered" evidence="6">
    <location>
        <begin position="18"/>
        <end position="49"/>
    </location>
</feature>
<evidence type="ECO:0000313" key="8">
    <source>
        <dbReference type="EMBL" id="KAJ6220643.1"/>
    </source>
</evidence>
<dbReference type="AlphaFoldDB" id="A0A9Q0RLS5"/>
<organism evidence="8 9">
    <name type="scientific">Blomia tropicalis</name>
    <name type="common">Mite</name>
    <dbReference type="NCBI Taxonomy" id="40697"/>
    <lineage>
        <taxon>Eukaryota</taxon>
        <taxon>Metazoa</taxon>
        <taxon>Ecdysozoa</taxon>
        <taxon>Arthropoda</taxon>
        <taxon>Chelicerata</taxon>
        <taxon>Arachnida</taxon>
        <taxon>Acari</taxon>
        <taxon>Acariformes</taxon>
        <taxon>Sarcoptiformes</taxon>
        <taxon>Astigmata</taxon>
        <taxon>Glycyphagoidea</taxon>
        <taxon>Echimyopodidae</taxon>
        <taxon>Blomia</taxon>
    </lineage>
</organism>
<dbReference type="InterPro" id="IPR036855">
    <property type="entry name" value="Znf_CCCH_sf"/>
</dbReference>
<dbReference type="PANTHER" id="PTHR12547">
    <property type="entry name" value="CCCH ZINC FINGER/TIS11-RELATED"/>
    <property type="match status" value="1"/>
</dbReference>
<sequence>MSYNGFYNHQVGFQPSSMYQSQPSIYPGNGNSSSNSNVQNQQTQKFRSITKKCSKNSSVIIDPYKLYSNVNRNATGSISSSSVSGYTSFQPPGNMSYPLMNSNHQLYQNPSNKNYSTYHQQHQQQQVNNLYLNSHQRSNLSITNQTGNSVHHQSILRFQPSPVHVSQFQELPQHINYNYHHHQQQPLQAQPFWNNSFNGANYYSVSRTLNPHANDFVPTSNSAMVRQQSVETIGSETSNLIPEMDFEQCPEEYEFPRRSNSMLLRNVSKSTLIEPAMFDPSPEKKGSETVINSFESEKVQLQFDEIENLEHEENDSDKLNSTFDDIASLITEQLYNEFKFDEADNDDQLSNQGWTPFYIPSVKITPKKYDNISPTHEQNKNESKLDDKVFETVRRRSLSEMIVEPLVPIVGRQSRAASLTIEKSLPPIVQLESSWDFNSQKQMGLQMPSSPTLINVRFKDSLYKTEMCRNMAETSSCPFGVECRFAHAIDELRPFQLGSKHTKYKTAPCNEFEKEICYYGKRCWFIHQTDSSELVIKSIIQNYIEMFFDTRFYSITDRLLNELMDNNKEWISAMLFNLNNVES</sequence>
<evidence type="ECO:0000256" key="6">
    <source>
        <dbReference type="SAM" id="MobiDB-lite"/>
    </source>
</evidence>
<feature type="domain" description="C3H1-type" evidence="7">
    <location>
        <begin position="503"/>
        <end position="530"/>
    </location>
</feature>
<dbReference type="GO" id="GO:0003729">
    <property type="term" value="F:mRNA binding"/>
    <property type="evidence" value="ECO:0007669"/>
    <property type="project" value="InterPro"/>
</dbReference>
<dbReference type="InterPro" id="IPR000571">
    <property type="entry name" value="Znf_CCCH"/>
</dbReference>
<feature type="domain" description="C3H1-type" evidence="7">
    <location>
        <begin position="462"/>
        <end position="490"/>
    </location>
</feature>
<dbReference type="GO" id="GO:0008270">
    <property type="term" value="F:zinc ion binding"/>
    <property type="evidence" value="ECO:0007669"/>
    <property type="project" value="UniProtKB-KW"/>
</dbReference>
<dbReference type="FunFam" id="4.10.1000.10:FF:000001">
    <property type="entry name" value="zinc finger CCCH domain-containing protein 15-like"/>
    <property type="match status" value="1"/>
</dbReference>
<reference evidence="8" key="1">
    <citation type="submission" date="2022-12" db="EMBL/GenBank/DDBJ databases">
        <title>Genome assemblies of Blomia tropicalis.</title>
        <authorList>
            <person name="Cui Y."/>
        </authorList>
    </citation>
    <scope>NUCLEOTIDE SEQUENCE</scope>
    <source>
        <tissue evidence="8">Adult mites</tissue>
    </source>
</reference>
<evidence type="ECO:0000256" key="4">
    <source>
        <dbReference type="ARBA" id="ARBA00022833"/>
    </source>
</evidence>
<evidence type="ECO:0000256" key="2">
    <source>
        <dbReference type="ARBA" id="ARBA00022737"/>
    </source>
</evidence>
<dbReference type="PROSITE" id="PS50103">
    <property type="entry name" value="ZF_C3H1"/>
    <property type="match status" value="2"/>
</dbReference>
<dbReference type="Gene3D" id="4.10.1000.10">
    <property type="entry name" value="Zinc finger, CCCH-type"/>
    <property type="match status" value="2"/>
</dbReference>
<dbReference type="SUPFAM" id="SSF90229">
    <property type="entry name" value="CCCH zinc finger"/>
    <property type="match status" value="2"/>
</dbReference>
<proteinExistence type="predicted"/>
<comment type="caution">
    <text evidence="8">The sequence shown here is derived from an EMBL/GenBank/DDBJ whole genome shotgun (WGS) entry which is preliminary data.</text>
</comment>
<dbReference type="SMART" id="SM00356">
    <property type="entry name" value="ZnF_C3H1"/>
    <property type="match status" value="2"/>
</dbReference>
<feature type="zinc finger region" description="C3H1-type" evidence="5">
    <location>
        <begin position="462"/>
        <end position="490"/>
    </location>
</feature>
<keyword evidence="9" id="KW-1185">Reference proteome</keyword>
<protein>
    <recommendedName>
        <fullName evidence="7">C3H1-type domain-containing protein</fullName>
    </recommendedName>
</protein>
<keyword evidence="2" id="KW-0677">Repeat</keyword>
<gene>
    <name evidence="8" type="ORF">RDWZM_006455</name>
</gene>
<evidence type="ECO:0000256" key="3">
    <source>
        <dbReference type="ARBA" id="ARBA00022771"/>
    </source>
</evidence>
<name>A0A9Q0RLS5_BLOTA</name>
<evidence type="ECO:0000259" key="7">
    <source>
        <dbReference type="PROSITE" id="PS50103"/>
    </source>
</evidence>
<feature type="compositionally biased region" description="Low complexity" evidence="6">
    <location>
        <begin position="31"/>
        <end position="44"/>
    </location>
</feature>